<evidence type="ECO:0000313" key="2">
    <source>
        <dbReference type="Proteomes" id="UP000246058"/>
    </source>
</evidence>
<dbReference type="KEGG" id="meti:DK427_11255"/>
<dbReference type="RefSeq" id="WP_109951328.1">
    <property type="nucleotide sequence ID" value="NZ_CP029551.1"/>
</dbReference>
<dbReference type="OrthoDB" id="5243588at2"/>
<dbReference type="Proteomes" id="UP000246058">
    <property type="component" value="Chromosome"/>
</dbReference>
<sequence>MPPRLPHVVRPRRLLIAVAEEGRRLYRAWLRRGIRLDGIGAVEGAWAGDDLTGWVRGDVWADGATPVVGVYRENERVGLTVAIEPAEGERPRFAVHVAGGHVMRDLASGALTVHLLRDGRPVARIPLTEDLAEAVRARAAIDYLDHLGTLSDEAQAATRERLRVLLGEAAADHSGLAAAGTLRGARSAFQCAMMEPVRDPARALTPLRVPVGLRSADGVAMLGHDGQLFIVGGRNRALEEYIRADDDPRPVVLAEDWLALMERRRDRLEAAGARYVQLILPETMTLAPELFPLPIRTPGAILRGIEAGLARSTRPAACYVSARHALAAVPDPGATVLRTDSHLSSYGTCAVFRAVLAHLGLPAGPEPVYDILRAGTGDLASRFFGVPFLDLRRELDPRPYDEVFGHAELTFQRTAPGGHVGFAQSWRNPVAPIDASVLVLGNSYCGPADEYQARLSWWFARWFRTYHFAWKARLPDGLVQRLRPDIVVCQTVERFLVDVPDS</sequence>
<protein>
    <recommendedName>
        <fullName evidence="3">AlgX/AlgJ SGNH hydrolase-like domain-containing protein</fullName>
    </recommendedName>
</protein>
<organism evidence="1 2">
    <name type="scientific">Methylobacterium radiodurans</name>
    <dbReference type="NCBI Taxonomy" id="2202828"/>
    <lineage>
        <taxon>Bacteria</taxon>
        <taxon>Pseudomonadati</taxon>
        <taxon>Pseudomonadota</taxon>
        <taxon>Alphaproteobacteria</taxon>
        <taxon>Hyphomicrobiales</taxon>
        <taxon>Methylobacteriaceae</taxon>
        <taxon>Methylobacterium</taxon>
    </lineage>
</organism>
<reference evidence="1 2" key="1">
    <citation type="submission" date="2018-05" db="EMBL/GenBank/DDBJ databases">
        <title>Complete Genome Sequence of Methylobacterium sp. 17Sr1-43.</title>
        <authorList>
            <person name="Srinivasan S."/>
        </authorList>
    </citation>
    <scope>NUCLEOTIDE SEQUENCE [LARGE SCALE GENOMIC DNA]</scope>
    <source>
        <strain evidence="1 2">17Sr1-43</strain>
    </source>
</reference>
<name>A0A2U8VRA8_9HYPH</name>
<gene>
    <name evidence="1" type="ORF">DK427_11255</name>
</gene>
<dbReference type="EMBL" id="CP029551">
    <property type="protein sequence ID" value="AWN36223.1"/>
    <property type="molecule type" value="Genomic_DNA"/>
</dbReference>
<evidence type="ECO:0000313" key="1">
    <source>
        <dbReference type="EMBL" id="AWN36223.1"/>
    </source>
</evidence>
<accession>A0A2U8VRA8</accession>
<proteinExistence type="predicted"/>
<dbReference type="AlphaFoldDB" id="A0A2U8VRA8"/>
<evidence type="ECO:0008006" key="3">
    <source>
        <dbReference type="Google" id="ProtNLM"/>
    </source>
</evidence>
<keyword evidence="2" id="KW-1185">Reference proteome</keyword>